<evidence type="ECO:0000256" key="4">
    <source>
        <dbReference type="PROSITE-ProRule" id="PRU01343"/>
    </source>
</evidence>
<evidence type="ECO:0000256" key="3">
    <source>
        <dbReference type="ARBA" id="ARBA00022833"/>
    </source>
</evidence>
<dbReference type="Proteomes" id="UP000800093">
    <property type="component" value="Unassembled WGS sequence"/>
</dbReference>
<dbReference type="EMBL" id="ML986579">
    <property type="protein sequence ID" value="KAF2270452.1"/>
    <property type="molecule type" value="Genomic_DNA"/>
</dbReference>
<evidence type="ECO:0000256" key="1">
    <source>
        <dbReference type="ARBA" id="ARBA00022723"/>
    </source>
</evidence>
<feature type="coiled-coil region" evidence="5">
    <location>
        <begin position="292"/>
        <end position="319"/>
    </location>
</feature>
<keyword evidence="9" id="KW-1185">Reference proteome</keyword>
<feature type="compositionally biased region" description="Basic and acidic residues" evidence="6">
    <location>
        <begin position="75"/>
        <end position="91"/>
    </location>
</feature>
<keyword evidence="1" id="KW-0479">Metal-binding</keyword>
<dbReference type="PANTHER" id="PTHR33680">
    <property type="entry name" value="OS07G0190500 PROTEIN"/>
    <property type="match status" value="1"/>
</dbReference>
<sequence>MSTFRGRRRSSYASASKGRFVNHQWHCDCNLPAVHFQVKKEGANKGRWFYSCQKQSTDESRCRFFLWDDEAKPREQRVLHSNSRSELERPRNTMPANPQRDSPPPYTVEASPSERPGKRSRTIAEQDDDEFGMGPADSGELGPIMAAAETPRKAARIDAFTTPASRNLPWARGDNSLNDVPTPQTEQHHTDLFPTKFSVPGGSLLTPSKFKHSEGSRTGALTPTSSFETPTPTRFKDVGLDGSESGLARAVFNLLHDERVDVSSETKETLSKLLSKHMEGNKNTSDFLRKTVKAKEARITELQHRVSTLEAELEAEKALSLMKLCPFEVCKAHSRRPTELETTRSECFQTPAHRFEWKQKDDASNLLHDWSLSSRYSVEVRKRLPNRAGNKASIHRELGVARRQSGKAADLAGAFPSAFIILSNPSLDGSADSAVRYTRTPISSAVLPPAASNIKTPSRRLRPAWFRYMALWLVMQARGAANKREAYPCQASSSPDSQPAVN</sequence>
<dbReference type="PANTHER" id="PTHR33680:SF1">
    <property type="entry name" value="OS05G0489500 PROTEIN"/>
    <property type="match status" value="1"/>
</dbReference>
<feature type="region of interest" description="Disordered" evidence="6">
    <location>
        <begin position="210"/>
        <end position="232"/>
    </location>
</feature>
<dbReference type="Pfam" id="PF06839">
    <property type="entry name" value="Zn_ribbon_GRF"/>
    <property type="match status" value="1"/>
</dbReference>
<protein>
    <recommendedName>
        <fullName evidence="7">GRF-type domain-containing protein</fullName>
    </recommendedName>
</protein>
<dbReference type="AlphaFoldDB" id="A0A9P4NC11"/>
<evidence type="ECO:0000256" key="2">
    <source>
        <dbReference type="ARBA" id="ARBA00022771"/>
    </source>
</evidence>
<accession>A0A9P4NC11</accession>
<keyword evidence="2 4" id="KW-0863">Zinc-finger</keyword>
<evidence type="ECO:0000256" key="6">
    <source>
        <dbReference type="SAM" id="MobiDB-lite"/>
    </source>
</evidence>
<dbReference type="InterPro" id="IPR010666">
    <property type="entry name" value="Znf_GRF"/>
</dbReference>
<evidence type="ECO:0000313" key="8">
    <source>
        <dbReference type="EMBL" id="KAF2270452.1"/>
    </source>
</evidence>
<name>A0A9P4NC11_9PLEO</name>
<dbReference type="OrthoDB" id="430051at2759"/>
<comment type="caution">
    <text evidence="8">The sequence shown here is derived from an EMBL/GenBank/DDBJ whole genome shotgun (WGS) entry which is preliminary data.</text>
</comment>
<keyword evidence="5" id="KW-0175">Coiled coil</keyword>
<feature type="domain" description="GRF-type" evidence="7">
    <location>
        <begin position="27"/>
        <end position="71"/>
    </location>
</feature>
<proteinExistence type="predicted"/>
<gene>
    <name evidence="8" type="ORF">CC78DRAFT_611353</name>
</gene>
<dbReference type="PROSITE" id="PS51999">
    <property type="entry name" value="ZF_GRF"/>
    <property type="match status" value="1"/>
</dbReference>
<dbReference type="GO" id="GO:0008270">
    <property type="term" value="F:zinc ion binding"/>
    <property type="evidence" value="ECO:0007669"/>
    <property type="project" value="UniProtKB-KW"/>
</dbReference>
<feature type="region of interest" description="Disordered" evidence="6">
    <location>
        <begin position="75"/>
        <end position="142"/>
    </location>
</feature>
<feature type="compositionally biased region" description="Low complexity" evidence="6">
    <location>
        <begin position="222"/>
        <end position="232"/>
    </location>
</feature>
<organism evidence="8 9">
    <name type="scientific">Lojkania enalia</name>
    <dbReference type="NCBI Taxonomy" id="147567"/>
    <lineage>
        <taxon>Eukaryota</taxon>
        <taxon>Fungi</taxon>
        <taxon>Dikarya</taxon>
        <taxon>Ascomycota</taxon>
        <taxon>Pezizomycotina</taxon>
        <taxon>Dothideomycetes</taxon>
        <taxon>Pleosporomycetidae</taxon>
        <taxon>Pleosporales</taxon>
        <taxon>Pleosporales incertae sedis</taxon>
        <taxon>Lojkania</taxon>
    </lineage>
</organism>
<evidence type="ECO:0000313" key="9">
    <source>
        <dbReference type="Proteomes" id="UP000800093"/>
    </source>
</evidence>
<evidence type="ECO:0000259" key="7">
    <source>
        <dbReference type="PROSITE" id="PS51999"/>
    </source>
</evidence>
<reference evidence="9" key="1">
    <citation type="journal article" date="2020" name="Stud. Mycol.">
        <title>101 Dothideomycetes genomes: A test case for predicting lifestyles and emergence of pathogens.</title>
        <authorList>
            <person name="Haridas S."/>
            <person name="Albert R."/>
            <person name="Binder M."/>
            <person name="Bloem J."/>
            <person name="LaButti K."/>
            <person name="Salamov A."/>
            <person name="Andreopoulos B."/>
            <person name="Baker S."/>
            <person name="Barry K."/>
            <person name="Bills G."/>
            <person name="Bluhm B."/>
            <person name="Cannon C."/>
            <person name="Castanera R."/>
            <person name="Culley D."/>
            <person name="Daum C."/>
            <person name="Ezra D."/>
            <person name="Gonzalez J."/>
            <person name="Henrissat B."/>
            <person name="Kuo A."/>
            <person name="Liang C."/>
            <person name="Lipzen A."/>
            <person name="Lutzoni F."/>
            <person name="Magnuson J."/>
            <person name="Mondo S."/>
            <person name="Nolan M."/>
            <person name="Ohm R."/>
            <person name="Pangilinan J."/>
            <person name="Park H.-J."/>
            <person name="Ramirez L."/>
            <person name="Alfaro M."/>
            <person name="Sun H."/>
            <person name="Tritt A."/>
            <person name="Yoshinaga Y."/>
            <person name="Zwiers L.-H."/>
            <person name="Turgeon B."/>
            <person name="Goodwin S."/>
            <person name="Spatafora J."/>
            <person name="Crous P."/>
            <person name="Grigoriev I."/>
        </authorList>
    </citation>
    <scope>NUCLEOTIDE SEQUENCE [LARGE SCALE GENOMIC DNA]</scope>
    <source>
        <strain evidence="9">CBS 304.66</strain>
    </source>
</reference>
<keyword evidence="3" id="KW-0862">Zinc</keyword>
<evidence type="ECO:0000256" key="5">
    <source>
        <dbReference type="SAM" id="Coils"/>
    </source>
</evidence>